<reference evidence="3 4" key="1">
    <citation type="submission" date="2021-01" db="EMBL/GenBank/DDBJ databases">
        <title>Actinoplanes sp. nov. LDG1-06 isolated from lichen.</title>
        <authorList>
            <person name="Saeng-In P."/>
            <person name="Phongsopitanun W."/>
            <person name="Kanchanasin P."/>
            <person name="Yuki M."/>
            <person name="Kudo T."/>
            <person name="Ohkuma M."/>
            <person name="Tanasupawat S."/>
        </authorList>
    </citation>
    <scope>NUCLEOTIDE SEQUENCE [LARGE SCALE GENOMIC DNA]</scope>
    <source>
        <strain evidence="3 4">LDG1-06</strain>
    </source>
</reference>
<dbReference type="EMBL" id="JAENHP010000004">
    <property type="protein sequence ID" value="MBM2617042.1"/>
    <property type="molecule type" value="Genomic_DNA"/>
</dbReference>
<dbReference type="InterPro" id="IPR018310">
    <property type="entry name" value="Put_endonuclease_Z1-dom"/>
</dbReference>
<feature type="domain" description="Putative endonuclease Z1" evidence="2">
    <location>
        <begin position="477"/>
        <end position="718"/>
    </location>
</feature>
<keyword evidence="4" id="KW-1185">Reference proteome</keyword>
<comment type="caution">
    <text evidence="3">The sequence shown here is derived from an EMBL/GenBank/DDBJ whole genome shotgun (WGS) entry which is preliminary data.</text>
</comment>
<gene>
    <name evidence="3" type="ORF">JIG36_15905</name>
</gene>
<evidence type="ECO:0000256" key="1">
    <source>
        <dbReference type="SAM" id="MobiDB-lite"/>
    </source>
</evidence>
<evidence type="ECO:0000313" key="4">
    <source>
        <dbReference type="Proteomes" id="UP000632138"/>
    </source>
</evidence>
<dbReference type="Proteomes" id="UP000632138">
    <property type="component" value="Unassembled WGS sequence"/>
</dbReference>
<proteinExistence type="predicted"/>
<dbReference type="Pfam" id="PF10593">
    <property type="entry name" value="Z1"/>
    <property type="match status" value="1"/>
</dbReference>
<name>A0ABS2AB49_9ACTN</name>
<evidence type="ECO:0000259" key="2">
    <source>
        <dbReference type="Pfam" id="PF10593"/>
    </source>
</evidence>
<accession>A0ABS2AB49</accession>
<dbReference type="RefSeq" id="WP_203377047.1">
    <property type="nucleotide sequence ID" value="NZ_JAENHP010000004.1"/>
</dbReference>
<sequence>MSDNIATAYSAALDAMGRTGPKSLHQLAGLLGDEDVVADGSALLSYLRSAGPEDALRQQFTHVLAGWDHIQTDAKWAAGTDANTAERRDAIIGALVLDAPTRELFADRFPFAASFGPIVIADDWEEWRTEERRHDRNFYWAHYRRYLLDKGWAPEAVNGLDLATEEVVRRLSDPTRTHAYQAKGLVVGYVQSGKTANFTGVIAKAVDAGYRLVVVLTGTTNMLRAQTQRRLDLELLGRENLELEISAHDKTAHEYEDDPDWEADKFIRHGGRPSDAGYPDIRRLSTHSWDYRRLRQGFSALEFHRRERTKNLFEPVNLFTSDARLVVAKKNKSVLQDLVADLGRISDRLGEVPVLIIDDESDQASVNTTSPAKWKNDSKERTAINELIGQLLGMMRRAQYVGYTATPYANVFVDPSDVEDIFPRDFLVSLPRPPGYMGAEDFHDFDSDMPLEQRSIAESQERRHVRLLSEEPAEDELFTALDMYVLTGAVKLYRERHGYASYRHHTMLVHEAMGRDSHKETAALITRMWRNGDYRGPSGLRRLRRLYEKDVLEVSRLTAPDHPTPADFDDLKVDIGMALNLMTPPDRDASPVLVVNSDPDLEKQQESLDFDRRKVWRILVGGNKLARGFTVEGLTVTYYRRATSQVDTLMQMGRWFGFRPRFRDLVRIYTTEDLHSMFAAACQDEAYLRAELQRYAQPNNGQSQITPRQVPPLIAQHRPDLRPAARNKMWNARLVERSSPGEPMEPVAYPDPNKGTRKTETNNKLWLPVLARATEREIQKFQTVRAVKVGDKTSTRLVNTRYDARVAIVSHTEMLAILDGIQWNGDDTFKPEIAWLRSLRSDQLDRWVVLLPLQSSGKGARQKIMGHGPFDVFQRIWTPNRGSLRVISEFRHRNAAHRIAGLSTSVADPAADALHQSATGSVLLYPVAEKDDIESSRSAKAAEESPSDIPTGRITLAFHMVTPMSTMPLNGRLIKWQARDSRKPTALVVDAQPGDS</sequence>
<protein>
    <submittedName>
        <fullName evidence="3">Z1 domain-containing protein</fullName>
    </submittedName>
</protein>
<organism evidence="3 4">
    <name type="scientific">Paractinoplanes ovalisporus</name>
    <dbReference type="NCBI Taxonomy" id="2810368"/>
    <lineage>
        <taxon>Bacteria</taxon>
        <taxon>Bacillati</taxon>
        <taxon>Actinomycetota</taxon>
        <taxon>Actinomycetes</taxon>
        <taxon>Micromonosporales</taxon>
        <taxon>Micromonosporaceae</taxon>
        <taxon>Paractinoplanes</taxon>
    </lineage>
</organism>
<feature type="region of interest" description="Disordered" evidence="1">
    <location>
        <begin position="737"/>
        <end position="759"/>
    </location>
</feature>
<evidence type="ECO:0000313" key="3">
    <source>
        <dbReference type="EMBL" id="MBM2617042.1"/>
    </source>
</evidence>